<proteinExistence type="inferred from homology"/>
<dbReference type="InterPro" id="IPR001405">
    <property type="entry name" value="UPF0758"/>
</dbReference>
<dbReference type="RefSeq" id="WP_066271071.1">
    <property type="nucleotide sequence ID" value="NZ_JARMAB010000013.1"/>
</dbReference>
<dbReference type="PANTHER" id="PTHR30471">
    <property type="entry name" value="DNA REPAIR PROTEIN RADC"/>
    <property type="match status" value="1"/>
</dbReference>
<sequence length="150" mass="16503">MELTPIFEVIRIKQEIKESNAPFTVYTITSPGDAHTLAASYIAEEDREVFLVMMLNTKNQVVGLHRAHVGSLNASIVHPRDVMKSAILNNAASIIVSHQHPSGDTIPSKEDIEVTRRLAEAGRILGIQVLDHVIVSQTGNHTSLKEKGYL</sequence>
<dbReference type="InterPro" id="IPR037518">
    <property type="entry name" value="MPN"/>
</dbReference>
<dbReference type="CDD" id="cd08071">
    <property type="entry name" value="MPN_DUF2466"/>
    <property type="match status" value="1"/>
</dbReference>
<evidence type="ECO:0000313" key="8">
    <source>
        <dbReference type="EMBL" id="MED1203500.1"/>
    </source>
</evidence>
<dbReference type="PROSITE" id="PS50249">
    <property type="entry name" value="MPN"/>
    <property type="match status" value="1"/>
</dbReference>
<evidence type="ECO:0000313" key="9">
    <source>
        <dbReference type="Proteomes" id="UP001341444"/>
    </source>
</evidence>
<dbReference type="PANTHER" id="PTHR30471:SF3">
    <property type="entry name" value="UPF0758 PROTEIN YEES-RELATED"/>
    <property type="match status" value="1"/>
</dbReference>
<name>A0ABU6MFM7_9BACI</name>
<keyword evidence="5" id="KW-0862">Zinc</keyword>
<keyword evidence="2" id="KW-0645">Protease</keyword>
<reference evidence="8 9" key="1">
    <citation type="submission" date="2023-03" db="EMBL/GenBank/DDBJ databases">
        <title>Bacillus Genome Sequencing.</title>
        <authorList>
            <person name="Dunlap C."/>
        </authorList>
    </citation>
    <scope>NUCLEOTIDE SEQUENCE [LARGE SCALE GENOMIC DNA]</scope>
    <source>
        <strain evidence="8 9">B-23453</strain>
    </source>
</reference>
<keyword evidence="9" id="KW-1185">Reference proteome</keyword>
<evidence type="ECO:0000259" key="7">
    <source>
        <dbReference type="PROSITE" id="PS50249"/>
    </source>
</evidence>
<keyword evidence="6" id="KW-0482">Metalloprotease</keyword>
<evidence type="ECO:0000256" key="3">
    <source>
        <dbReference type="ARBA" id="ARBA00022723"/>
    </source>
</evidence>
<dbReference type="Proteomes" id="UP001341444">
    <property type="component" value="Unassembled WGS sequence"/>
</dbReference>
<evidence type="ECO:0000256" key="5">
    <source>
        <dbReference type="ARBA" id="ARBA00022833"/>
    </source>
</evidence>
<dbReference type="EMBL" id="JARMAB010000013">
    <property type="protein sequence ID" value="MED1203500.1"/>
    <property type="molecule type" value="Genomic_DNA"/>
</dbReference>
<organism evidence="8 9">
    <name type="scientific">Heyndrickxia acidicola</name>
    <dbReference type="NCBI Taxonomy" id="209389"/>
    <lineage>
        <taxon>Bacteria</taxon>
        <taxon>Bacillati</taxon>
        <taxon>Bacillota</taxon>
        <taxon>Bacilli</taxon>
        <taxon>Bacillales</taxon>
        <taxon>Bacillaceae</taxon>
        <taxon>Heyndrickxia</taxon>
    </lineage>
</organism>
<feature type="domain" description="MPN" evidence="7">
    <location>
        <begin position="27"/>
        <end position="150"/>
    </location>
</feature>
<evidence type="ECO:0000256" key="6">
    <source>
        <dbReference type="ARBA" id="ARBA00023049"/>
    </source>
</evidence>
<evidence type="ECO:0000256" key="4">
    <source>
        <dbReference type="ARBA" id="ARBA00022801"/>
    </source>
</evidence>
<comment type="similarity">
    <text evidence="1">Belongs to the UPF0758 family.</text>
</comment>
<gene>
    <name evidence="8" type="ORF">P4T90_10470</name>
</gene>
<comment type="caution">
    <text evidence="8">The sequence shown here is derived from an EMBL/GenBank/DDBJ whole genome shotgun (WGS) entry which is preliminary data.</text>
</comment>
<dbReference type="Gene3D" id="3.40.140.10">
    <property type="entry name" value="Cytidine Deaminase, domain 2"/>
    <property type="match status" value="1"/>
</dbReference>
<evidence type="ECO:0000256" key="2">
    <source>
        <dbReference type="ARBA" id="ARBA00022670"/>
    </source>
</evidence>
<protein>
    <submittedName>
        <fullName evidence="8">JAB domain-containing protein</fullName>
    </submittedName>
</protein>
<keyword evidence="4" id="KW-0378">Hydrolase</keyword>
<keyword evidence="3" id="KW-0479">Metal-binding</keyword>
<dbReference type="InterPro" id="IPR025657">
    <property type="entry name" value="RadC_JAB"/>
</dbReference>
<evidence type="ECO:0000256" key="1">
    <source>
        <dbReference type="ARBA" id="ARBA00010243"/>
    </source>
</evidence>
<accession>A0ABU6MFM7</accession>
<dbReference type="Pfam" id="PF04002">
    <property type="entry name" value="RadC"/>
    <property type="match status" value="1"/>
</dbReference>